<dbReference type="InterPro" id="IPR027463">
    <property type="entry name" value="AcrB_DN_DC_subdom"/>
</dbReference>
<accession>A0A7M2WRM2</accession>
<feature type="transmembrane region" description="Helical" evidence="1">
    <location>
        <begin position="336"/>
        <end position="355"/>
    </location>
</feature>
<dbReference type="PANTHER" id="PTHR32063:SF0">
    <property type="entry name" value="SWARMING MOTILITY PROTEIN SWRC"/>
    <property type="match status" value="1"/>
</dbReference>
<keyword evidence="3" id="KW-1185">Reference proteome</keyword>
<feature type="transmembrane region" description="Helical" evidence="1">
    <location>
        <begin position="434"/>
        <end position="456"/>
    </location>
</feature>
<dbReference type="InterPro" id="IPR001036">
    <property type="entry name" value="Acrflvin-R"/>
</dbReference>
<protein>
    <submittedName>
        <fullName evidence="2">Efflux RND transporter permease subunit</fullName>
    </submittedName>
</protein>
<dbReference type="PRINTS" id="PR00702">
    <property type="entry name" value="ACRIFLAVINRP"/>
</dbReference>
<keyword evidence="1" id="KW-1133">Transmembrane helix</keyword>
<keyword evidence="1" id="KW-0812">Transmembrane</keyword>
<evidence type="ECO:0000313" key="2">
    <source>
        <dbReference type="EMBL" id="QOV87904.1"/>
    </source>
</evidence>
<feature type="transmembrane region" description="Helical" evidence="1">
    <location>
        <begin position="532"/>
        <end position="552"/>
    </location>
</feature>
<dbReference type="Pfam" id="PF00873">
    <property type="entry name" value="ACR_tran"/>
    <property type="match status" value="2"/>
</dbReference>
<sequence>MTLPEVCIRRPVFTTMLILFPVVVGVLSYVRMGTDLFPNVDLPIITVSVTRPGASVEEMETGVTKKIEDVVNTVSGIEELRSTTREGVANITVQFVLEKNRDVAQQEVQGKINTILSSLPTGTETPVVDKFDVDASPVLTLAISADRDLKELTEIADKQIKDSLSALNGVGQVLLVGGRQRAIQVSIDTNKLEAYHLSIEQVRQALASQNLELPGGRVDQGTTELILRTRGRITDSRDFNDVIVGAAKGQPIRIRDIGTAQDSIEEPRSLGRLDGRNAVLLVVQKQSGTNTVAVIQTVKKRLEALESSFAQTGRGDIAMQVIRDQSRFIESSLHEVKFHLVIGAFLVALTILLFLRDWRTMLIAATSIPVSLISTFMVMNWLGFTLNNITMLALVLAVGIVIDDAVVVHENIFRWMEEKGYSAREASLYATKEIAMAVLATTFSLVVIFLPIAFMSGRVGRFFFSFGVTTAVAILVSMLVSFTLTPMLCSRFLKLSKHAKELGAAHHSGGFYGRFVERPYLWVLQWSMRHRWAVVLAAVVTFISIVPLFFLVGKDFLPKDDQSEFEIAITTPAGWSLEQVDGLFRGIEEEMRTWPEITNVLTTVGDTTGRVSKAAGDVTKGTIYVRVQDLVGRKKVDNKTWDQWQVMARARKLMARHPDVRSSVQLPQAIASGTVNADVEFTLVGPELQKLNDYADVLIEKLRQNPGLADVDTTLALRKPEIQVDIDRDRASDLGVNVRTIASTLQVLVGGEVVSDYKDPKVGELYDVWLRARDFNAESLERPADRIGFAGNQQTIFNLTVPSTRQGALIKIGSVASLNEDPGPAQIDRYARQRKITLVANLAPATDGKPAYSTDQAIKAFIEAFETVDKRADGTFGPAPADYELIASGRAKTQGESNNAFGVALVLSLVFMYMILAAQFESFIHPITILLAVPLTIPFALLSLILLGQALNIYSILGVFLLFGIVKKNGILQVDYTNVLRDRAKEDAAVVPAPYGLVNAEGQQAVSVGGAHPSPNGWERFVGSQRIEKRTRLWAIMEANRTRLRPILMTTLMLIAGMVPIALGEGPGAGSRASMAKVIVGGQALSLLLSLLITPVAYSLFDDLSLWWRRKSKSSSSDAAAAGFPISADRLGQPVR</sequence>
<name>A0A7M2WRM2_9BACT</name>
<keyword evidence="1" id="KW-0472">Membrane</keyword>
<dbReference type="Gene3D" id="3.30.70.1430">
    <property type="entry name" value="Multidrug efflux transporter AcrB pore domain"/>
    <property type="match status" value="2"/>
</dbReference>
<feature type="transmembrane region" description="Helical" evidence="1">
    <location>
        <begin position="1047"/>
        <end position="1064"/>
    </location>
</feature>
<gene>
    <name evidence="2" type="ORF">IPV69_16645</name>
</gene>
<dbReference type="Gene3D" id="3.30.70.1320">
    <property type="entry name" value="Multidrug efflux transporter AcrB pore domain like"/>
    <property type="match status" value="1"/>
</dbReference>
<feature type="transmembrane region" description="Helical" evidence="1">
    <location>
        <begin position="900"/>
        <end position="920"/>
    </location>
</feature>
<feature type="transmembrane region" description="Helical" evidence="1">
    <location>
        <begin position="12"/>
        <end position="30"/>
    </location>
</feature>
<feature type="transmembrane region" description="Helical" evidence="1">
    <location>
        <begin position="462"/>
        <end position="484"/>
    </location>
</feature>
<dbReference type="SUPFAM" id="SSF82866">
    <property type="entry name" value="Multidrug efflux transporter AcrB transmembrane domain"/>
    <property type="match status" value="2"/>
</dbReference>
<dbReference type="PANTHER" id="PTHR32063">
    <property type="match status" value="1"/>
</dbReference>
<dbReference type="Gene3D" id="3.30.2090.10">
    <property type="entry name" value="Multidrug efflux transporter AcrB TolC docking domain, DN and DC subdomains"/>
    <property type="match status" value="2"/>
</dbReference>
<reference evidence="2 3" key="1">
    <citation type="submission" date="2020-10" db="EMBL/GenBank/DDBJ databases">
        <title>Wide distribution of Phycisphaera-like planctomycetes from WD2101 soil group in peatlands and genome analysis of the first cultivated representative.</title>
        <authorList>
            <person name="Dedysh S.N."/>
            <person name="Beletsky A.V."/>
            <person name="Ivanova A."/>
            <person name="Kulichevskaya I.S."/>
            <person name="Suzina N.E."/>
            <person name="Philippov D.A."/>
            <person name="Rakitin A.L."/>
            <person name="Mardanov A.V."/>
            <person name="Ravin N.V."/>
        </authorList>
    </citation>
    <scope>NUCLEOTIDE SEQUENCE [LARGE SCALE GENOMIC DNA]</scope>
    <source>
        <strain evidence="2 3">M1803</strain>
    </source>
</reference>
<evidence type="ECO:0000313" key="3">
    <source>
        <dbReference type="Proteomes" id="UP000593765"/>
    </source>
</evidence>
<proteinExistence type="predicted"/>
<dbReference type="AlphaFoldDB" id="A0A7M2WRM2"/>
<dbReference type="Proteomes" id="UP000593765">
    <property type="component" value="Chromosome"/>
</dbReference>
<organism evidence="2 3">
    <name type="scientific">Humisphaera borealis</name>
    <dbReference type="NCBI Taxonomy" id="2807512"/>
    <lineage>
        <taxon>Bacteria</taxon>
        <taxon>Pseudomonadati</taxon>
        <taxon>Planctomycetota</taxon>
        <taxon>Phycisphaerae</taxon>
        <taxon>Tepidisphaerales</taxon>
        <taxon>Tepidisphaeraceae</taxon>
        <taxon>Humisphaera</taxon>
    </lineage>
</organism>
<dbReference type="SUPFAM" id="SSF82693">
    <property type="entry name" value="Multidrug efflux transporter AcrB pore domain, PN1, PN2, PC1 and PC2 subdomains"/>
    <property type="match status" value="4"/>
</dbReference>
<dbReference type="GO" id="GO:0042910">
    <property type="term" value="F:xenobiotic transmembrane transporter activity"/>
    <property type="evidence" value="ECO:0007669"/>
    <property type="project" value="TreeGrafter"/>
</dbReference>
<dbReference type="Gene3D" id="3.30.70.1440">
    <property type="entry name" value="Multidrug efflux transporter AcrB pore domain"/>
    <property type="match status" value="1"/>
</dbReference>
<dbReference type="RefSeq" id="WP_206290819.1">
    <property type="nucleotide sequence ID" value="NZ_CP063458.1"/>
</dbReference>
<dbReference type="GO" id="GO:0005886">
    <property type="term" value="C:plasma membrane"/>
    <property type="evidence" value="ECO:0007669"/>
    <property type="project" value="TreeGrafter"/>
</dbReference>
<feature type="transmembrane region" description="Helical" evidence="1">
    <location>
        <begin position="953"/>
        <end position="971"/>
    </location>
</feature>
<dbReference type="EMBL" id="CP063458">
    <property type="protein sequence ID" value="QOV87904.1"/>
    <property type="molecule type" value="Genomic_DNA"/>
</dbReference>
<dbReference type="KEGG" id="hbs:IPV69_16645"/>
<feature type="transmembrane region" description="Helical" evidence="1">
    <location>
        <begin position="362"/>
        <end position="383"/>
    </location>
</feature>
<feature type="transmembrane region" description="Helical" evidence="1">
    <location>
        <begin position="1084"/>
        <end position="1101"/>
    </location>
</feature>
<dbReference type="Gene3D" id="1.20.1640.10">
    <property type="entry name" value="Multidrug efflux transporter AcrB transmembrane domain"/>
    <property type="match status" value="3"/>
</dbReference>
<dbReference type="SUPFAM" id="SSF82714">
    <property type="entry name" value="Multidrug efflux transporter AcrB TolC docking domain, DN and DC subdomains"/>
    <property type="match status" value="2"/>
</dbReference>
<evidence type="ECO:0000256" key="1">
    <source>
        <dbReference type="SAM" id="Phobius"/>
    </source>
</evidence>